<comment type="similarity">
    <text evidence="6">Belongs to the peptidase M48 family.</text>
</comment>
<keyword evidence="9" id="KW-1185">Reference proteome</keyword>
<comment type="cofactor">
    <cofactor evidence="6">
        <name>Zn(2+)</name>
        <dbReference type="ChEBI" id="CHEBI:29105"/>
    </cofactor>
    <text evidence="6">Binds 1 zinc ion per subunit.</text>
</comment>
<dbReference type="AlphaFoldDB" id="A0ABD0YDK3"/>
<dbReference type="GO" id="GO:0008237">
    <property type="term" value="F:metallopeptidase activity"/>
    <property type="evidence" value="ECO:0007669"/>
    <property type="project" value="UniProtKB-KW"/>
</dbReference>
<sequence length="397" mass="45162">MLSMHRNMFEKNTKQEAMEIGVLCKIFVIARPANHQTFLRKNVEECLMRFASDTVRYLPAAVVVGRAGDLDLWGDYSELKLWMAVGGMALLHAAVLHLFHKRMARMQSSSSVLPEGDLRDRIVNMAISLDYPPEEILYLESSDEECSPGEWASGVMALSGVLSMYYREERGGGHAKTLEAYEVQALVAHELAHWRLSHRAHLILLKQVMCQLRILGSIMMLKSRLAFSPFGLAEEKPLIAGAFACFVCLSYPFNSMVRLMEISWCRYSELKADMLARGMGSGQGLRSAIAKLCSRTNTFPVLDSVYSVFSLRQPSPLERIRVLYMPVHRLIRTGFGQSPSCYDLERTAEDGDLPKPIWINELRAKDDRERCSTLIMAFKFRNIFEENTKQEMTEIDR</sequence>
<reference evidence="8 9" key="1">
    <citation type="submission" date="2024-07" db="EMBL/GenBank/DDBJ databases">
        <title>Chromosome-level genome assembly of the water stick insect Ranatra chinensis (Heteroptera: Nepidae).</title>
        <authorList>
            <person name="Liu X."/>
        </authorList>
    </citation>
    <scope>NUCLEOTIDE SEQUENCE [LARGE SCALE GENOMIC DNA]</scope>
    <source>
        <strain evidence="8">Cailab_2021Rc</strain>
        <tissue evidence="8">Muscle</tissue>
    </source>
</reference>
<dbReference type="Proteomes" id="UP001558652">
    <property type="component" value="Unassembled WGS sequence"/>
</dbReference>
<evidence type="ECO:0000313" key="8">
    <source>
        <dbReference type="EMBL" id="KAL1129380.1"/>
    </source>
</evidence>
<organism evidence="8 9">
    <name type="scientific">Ranatra chinensis</name>
    <dbReference type="NCBI Taxonomy" id="642074"/>
    <lineage>
        <taxon>Eukaryota</taxon>
        <taxon>Metazoa</taxon>
        <taxon>Ecdysozoa</taxon>
        <taxon>Arthropoda</taxon>
        <taxon>Hexapoda</taxon>
        <taxon>Insecta</taxon>
        <taxon>Pterygota</taxon>
        <taxon>Neoptera</taxon>
        <taxon>Paraneoptera</taxon>
        <taxon>Hemiptera</taxon>
        <taxon>Heteroptera</taxon>
        <taxon>Panheteroptera</taxon>
        <taxon>Nepomorpha</taxon>
        <taxon>Nepidae</taxon>
        <taxon>Ranatrinae</taxon>
        <taxon>Ranatra</taxon>
    </lineage>
</organism>
<evidence type="ECO:0000256" key="5">
    <source>
        <dbReference type="ARBA" id="ARBA00023049"/>
    </source>
</evidence>
<accession>A0ABD0YDK3</accession>
<evidence type="ECO:0000256" key="1">
    <source>
        <dbReference type="ARBA" id="ARBA00022670"/>
    </source>
</evidence>
<keyword evidence="2" id="KW-0479">Metal-binding</keyword>
<dbReference type="PANTHER" id="PTHR10120">
    <property type="entry name" value="CAAX PRENYL PROTEASE 1"/>
    <property type="match status" value="1"/>
</dbReference>
<dbReference type="GO" id="GO:0006508">
    <property type="term" value="P:proteolysis"/>
    <property type="evidence" value="ECO:0007669"/>
    <property type="project" value="UniProtKB-KW"/>
</dbReference>
<evidence type="ECO:0000313" key="9">
    <source>
        <dbReference type="Proteomes" id="UP001558652"/>
    </source>
</evidence>
<dbReference type="InterPro" id="IPR001915">
    <property type="entry name" value="Peptidase_M48"/>
</dbReference>
<gene>
    <name evidence="8" type="ORF">AAG570_013907</name>
</gene>
<evidence type="ECO:0000256" key="4">
    <source>
        <dbReference type="ARBA" id="ARBA00022833"/>
    </source>
</evidence>
<evidence type="ECO:0000256" key="2">
    <source>
        <dbReference type="ARBA" id="ARBA00022723"/>
    </source>
</evidence>
<feature type="domain" description="Peptidase M48" evidence="7">
    <location>
        <begin position="179"/>
        <end position="323"/>
    </location>
</feature>
<protein>
    <recommendedName>
        <fullName evidence="7">Peptidase M48 domain-containing protein</fullName>
    </recommendedName>
</protein>
<dbReference type="EMBL" id="JBFDAA010000009">
    <property type="protein sequence ID" value="KAL1129380.1"/>
    <property type="molecule type" value="Genomic_DNA"/>
</dbReference>
<proteinExistence type="inferred from homology"/>
<keyword evidence="3 6" id="KW-0378">Hydrolase</keyword>
<dbReference type="GO" id="GO:0046872">
    <property type="term" value="F:metal ion binding"/>
    <property type="evidence" value="ECO:0007669"/>
    <property type="project" value="UniProtKB-KW"/>
</dbReference>
<dbReference type="Pfam" id="PF01435">
    <property type="entry name" value="Peptidase_M48"/>
    <property type="match status" value="1"/>
</dbReference>
<dbReference type="Gene3D" id="3.30.2010.10">
    <property type="entry name" value="Metalloproteases ('zincins'), catalytic domain"/>
    <property type="match status" value="1"/>
</dbReference>
<evidence type="ECO:0000259" key="7">
    <source>
        <dbReference type="Pfam" id="PF01435"/>
    </source>
</evidence>
<dbReference type="GO" id="GO:0004175">
    <property type="term" value="F:endopeptidase activity"/>
    <property type="evidence" value="ECO:0007669"/>
    <property type="project" value="UniProtKB-ARBA"/>
</dbReference>
<keyword evidence="5 6" id="KW-0482">Metalloprotease</keyword>
<evidence type="ECO:0000256" key="6">
    <source>
        <dbReference type="RuleBase" id="RU003983"/>
    </source>
</evidence>
<comment type="caution">
    <text evidence="8">The sequence shown here is derived from an EMBL/GenBank/DDBJ whole genome shotgun (WGS) entry which is preliminary data.</text>
</comment>
<keyword evidence="1 6" id="KW-0645">Protease</keyword>
<keyword evidence="4 6" id="KW-0862">Zinc</keyword>
<name>A0ABD0YDK3_9HEMI</name>
<evidence type="ECO:0000256" key="3">
    <source>
        <dbReference type="ARBA" id="ARBA00022801"/>
    </source>
</evidence>